<reference evidence="3 4" key="1">
    <citation type="submission" date="2015-06" db="EMBL/GenBank/DDBJ databases">
        <title>Genome sequence of Pseudoalteromonas peptidolytica.</title>
        <authorList>
            <person name="Xie B.-B."/>
            <person name="Rong J.-C."/>
            <person name="Qin Q.-L."/>
            <person name="Zhang Y.-Z."/>
        </authorList>
    </citation>
    <scope>NUCLEOTIDE SEQUENCE [LARGE SCALE GENOMIC DNA]</scope>
    <source>
        <strain evidence="3 4">F12-50-A1</strain>
    </source>
</reference>
<keyword evidence="4" id="KW-1185">Reference proteome</keyword>
<feature type="compositionally biased region" description="Polar residues" evidence="1">
    <location>
        <begin position="165"/>
        <end position="174"/>
    </location>
</feature>
<protein>
    <recommendedName>
        <fullName evidence="5">Chromosome partitioning protein ParA</fullName>
    </recommendedName>
</protein>
<organism evidence="3 4">
    <name type="scientific">Pseudoalteromonas peptidolytica F12-50-A1</name>
    <dbReference type="NCBI Taxonomy" id="1315280"/>
    <lineage>
        <taxon>Bacteria</taxon>
        <taxon>Pseudomonadati</taxon>
        <taxon>Pseudomonadota</taxon>
        <taxon>Gammaproteobacteria</taxon>
        <taxon>Alteromonadales</taxon>
        <taxon>Pseudoalteromonadaceae</taxon>
        <taxon>Pseudoalteromonas</taxon>
    </lineage>
</organism>
<proteinExistence type="predicted"/>
<dbReference type="EMBL" id="AQHF01000034">
    <property type="protein sequence ID" value="MBE0348976.1"/>
    <property type="molecule type" value="Genomic_DNA"/>
</dbReference>
<accession>A0A8I0T5Y1</accession>
<gene>
    <name evidence="3" type="ORF">PPEP_b0851</name>
</gene>
<dbReference type="Proteomes" id="UP000660708">
    <property type="component" value="Unassembled WGS sequence"/>
</dbReference>
<evidence type="ECO:0000256" key="1">
    <source>
        <dbReference type="SAM" id="MobiDB-lite"/>
    </source>
</evidence>
<keyword evidence="2" id="KW-0472">Membrane</keyword>
<evidence type="ECO:0008006" key="5">
    <source>
        <dbReference type="Google" id="ProtNLM"/>
    </source>
</evidence>
<keyword evidence="2" id="KW-0812">Transmembrane</keyword>
<dbReference type="AlphaFoldDB" id="A0A8I0T5Y1"/>
<keyword evidence="2" id="KW-1133">Transmembrane helix</keyword>
<feature type="compositionally biased region" description="Basic and acidic residues" evidence="1">
    <location>
        <begin position="152"/>
        <end position="164"/>
    </location>
</feature>
<evidence type="ECO:0000256" key="2">
    <source>
        <dbReference type="SAM" id="Phobius"/>
    </source>
</evidence>
<comment type="caution">
    <text evidence="3">The sequence shown here is derived from an EMBL/GenBank/DDBJ whole genome shotgun (WGS) entry which is preliminary data.</text>
</comment>
<name>A0A8I0T5Y1_9GAMM</name>
<evidence type="ECO:0000313" key="3">
    <source>
        <dbReference type="EMBL" id="MBE0348976.1"/>
    </source>
</evidence>
<feature type="transmembrane region" description="Helical" evidence="2">
    <location>
        <begin position="12"/>
        <end position="34"/>
    </location>
</feature>
<sequence>MLFDKLPTDVLVYLAVNFGLLILAFWFYILLLILREFRLFATKTSGANGSTNAEQQYLLQHCREAINKSMRFVEDNQQTIHELASLQVNLEQQLAELRLSTQGQITAEEQIKIDDLNSKLVKSHRLIKKLRGDLAKSLDRLKETRQKLYDHYRSTDELQKENESLKQQLEASKTSGGGAEQELEQLVATFEKERQDMAQTINEYKRQIAEQSQALQQLMVQEQEVEDGPKLQAIQKELEQTRDALEHLSKEKKFIESRYLEVVKNQTK</sequence>
<evidence type="ECO:0000313" key="4">
    <source>
        <dbReference type="Proteomes" id="UP000660708"/>
    </source>
</evidence>
<feature type="region of interest" description="Disordered" evidence="1">
    <location>
        <begin position="152"/>
        <end position="180"/>
    </location>
</feature>